<dbReference type="PANTHER" id="PTHR37422:SF13">
    <property type="entry name" value="LIPOPOLYSACCHARIDE BIOSYNTHESIS PROTEIN PA4999-RELATED"/>
    <property type="match status" value="1"/>
</dbReference>
<comment type="caution">
    <text evidence="7">The sequence shown here is derived from an EMBL/GenBank/DDBJ whole genome shotgun (WGS) entry which is preliminary data.</text>
</comment>
<proteinExistence type="predicted"/>
<feature type="transmembrane region" description="Helical" evidence="5">
    <location>
        <begin position="291"/>
        <end position="324"/>
    </location>
</feature>
<dbReference type="Pfam" id="PF04932">
    <property type="entry name" value="Wzy_C"/>
    <property type="match status" value="1"/>
</dbReference>
<dbReference type="Proteomes" id="UP001423409">
    <property type="component" value="Unassembled WGS sequence"/>
</dbReference>
<evidence type="ECO:0000256" key="4">
    <source>
        <dbReference type="ARBA" id="ARBA00023136"/>
    </source>
</evidence>
<dbReference type="InterPro" id="IPR007016">
    <property type="entry name" value="O-antigen_ligase-rel_domated"/>
</dbReference>
<evidence type="ECO:0000256" key="3">
    <source>
        <dbReference type="ARBA" id="ARBA00022989"/>
    </source>
</evidence>
<evidence type="ECO:0000313" key="8">
    <source>
        <dbReference type="Proteomes" id="UP001423409"/>
    </source>
</evidence>
<feature type="transmembrane region" description="Helical" evidence="5">
    <location>
        <begin position="156"/>
        <end position="175"/>
    </location>
</feature>
<reference evidence="7 8" key="1">
    <citation type="submission" date="2024-02" db="EMBL/GenBank/DDBJ databases">
        <title>Deinococcus caeni NBRC 101312.</title>
        <authorList>
            <person name="Ichikawa N."/>
            <person name="Katano-Makiyama Y."/>
            <person name="Hidaka K."/>
        </authorList>
    </citation>
    <scope>NUCLEOTIDE SEQUENCE [LARGE SCALE GENOMIC DNA]</scope>
    <source>
        <strain evidence="7 8">NBRC 101312</strain>
    </source>
</reference>
<evidence type="ECO:0000259" key="6">
    <source>
        <dbReference type="Pfam" id="PF04932"/>
    </source>
</evidence>
<evidence type="ECO:0000256" key="1">
    <source>
        <dbReference type="ARBA" id="ARBA00004141"/>
    </source>
</evidence>
<feature type="transmembrane region" description="Helical" evidence="5">
    <location>
        <begin position="88"/>
        <end position="108"/>
    </location>
</feature>
<keyword evidence="2 5" id="KW-0812">Transmembrane</keyword>
<feature type="transmembrane region" description="Helical" evidence="5">
    <location>
        <begin position="268"/>
        <end position="285"/>
    </location>
</feature>
<organism evidence="7 8">
    <name type="scientific">Deinococcus caeni</name>
    <dbReference type="NCBI Taxonomy" id="569127"/>
    <lineage>
        <taxon>Bacteria</taxon>
        <taxon>Thermotogati</taxon>
        <taxon>Deinococcota</taxon>
        <taxon>Deinococci</taxon>
        <taxon>Deinococcales</taxon>
        <taxon>Deinococcaceae</taxon>
        <taxon>Deinococcus</taxon>
    </lineage>
</organism>
<gene>
    <name evidence="7" type="ORF">Dcae01_02997</name>
</gene>
<feature type="domain" description="O-antigen ligase-related" evidence="6">
    <location>
        <begin position="123"/>
        <end position="274"/>
    </location>
</feature>
<accession>A0ABP9UGD5</accession>
<evidence type="ECO:0000256" key="5">
    <source>
        <dbReference type="SAM" id="Phobius"/>
    </source>
</evidence>
<evidence type="ECO:0000313" key="7">
    <source>
        <dbReference type="EMBL" id="GAA5441460.1"/>
    </source>
</evidence>
<sequence>MPRAAQGLLAGYLISQQLPALFTDTPLQASLTALLRTLLIMGLIGLGVSWQRSERLMPLSLGLVIVTVTAVLMTVLSGVPLLSSRLAHPYMTSITLGLAGALCIWLALFGQTHRLWRIFIGFAGVSVLLLSASRGPLLAAVVGIAAGLLVQSSRRVLLGAGSITLLAGSLTTISLREGNSLLTRLVQSDTNGRDLVWSSTLSAYQSSPLSGVGTYFLGRHLQAPGASCELWTGPSGTPTCPEWLQSLGSPWLIAHNGALQQLAETGPLGLMGFFMLVGSVVFTAWKSKDALGVSVLAGLLAATLTDNTLIVPSPFFAEAFWLIAGVQLSRLTEIKVGHGVTAVAALIVLAFPIWVSSVLSKPKATVSGQLQFIQSPGQVGSAQNYTVYSGWLLTPGKYRLVMRSCLKSCAPVQVMSVDTRGQDTINLESRGTIRNVPVQTLQLQLYPAEAGTRVLPLTTHEWTVRIKP</sequence>
<name>A0ABP9UGD5_9DEIO</name>
<feature type="transmembrane region" description="Helical" evidence="5">
    <location>
        <begin position="61"/>
        <end position="82"/>
    </location>
</feature>
<protein>
    <recommendedName>
        <fullName evidence="6">O-antigen ligase-related domain-containing protein</fullName>
    </recommendedName>
</protein>
<keyword evidence="4 5" id="KW-0472">Membrane</keyword>
<dbReference type="EMBL" id="BAABQU010000051">
    <property type="protein sequence ID" value="GAA5441460.1"/>
    <property type="molecule type" value="Genomic_DNA"/>
</dbReference>
<keyword evidence="3 5" id="KW-1133">Transmembrane helix</keyword>
<evidence type="ECO:0000256" key="2">
    <source>
        <dbReference type="ARBA" id="ARBA00022692"/>
    </source>
</evidence>
<feature type="transmembrane region" description="Helical" evidence="5">
    <location>
        <begin position="336"/>
        <end position="355"/>
    </location>
</feature>
<keyword evidence="8" id="KW-1185">Reference proteome</keyword>
<dbReference type="InterPro" id="IPR051533">
    <property type="entry name" value="WaaL-like"/>
</dbReference>
<feature type="transmembrane region" description="Helical" evidence="5">
    <location>
        <begin position="29"/>
        <end position="49"/>
    </location>
</feature>
<dbReference type="PANTHER" id="PTHR37422">
    <property type="entry name" value="TEICHURONIC ACID BIOSYNTHESIS PROTEIN TUAE"/>
    <property type="match status" value="1"/>
</dbReference>
<comment type="subcellular location">
    <subcellularLocation>
        <location evidence="1">Membrane</location>
        <topology evidence="1">Multi-pass membrane protein</topology>
    </subcellularLocation>
</comment>
<feature type="transmembrane region" description="Helical" evidence="5">
    <location>
        <begin position="120"/>
        <end position="150"/>
    </location>
</feature>